<evidence type="ECO:0000256" key="15">
    <source>
        <dbReference type="PIRSR" id="PIRSR611782-1"/>
    </source>
</evidence>
<dbReference type="PANTHER" id="PTHR22939:SF130">
    <property type="entry name" value="PERIPLASMIC SERINE ENDOPROTEASE DEGP-LIKE-RELATED"/>
    <property type="match status" value="1"/>
</dbReference>
<dbReference type="EMBL" id="CP018632">
    <property type="protein sequence ID" value="ASJ72284.1"/>
    <property type="molecule type" value="Genomic_DNA"/>
</dbReference>
<comment type="catalytic activity">
    <reaction evidence="1">
        <text>Acts on substrates that are at least partially unfolded. The cleavage site P1 residue is normally between a pair of hydrophobic residues, such as Val-|-Val.</text>
        <dbReference type="EC" id="3.4.21.107"/>
    </reaction>
</comment>
<dbReference type="InterPro" id="IPR001940">
    <property type="entry name" value="Peptidase_S1C"/>
</dbReference>
<evidence type="ECO:0000256" key="3">
    <source>
        <dbReference type="ARBA" id="ARBA00004418"/>
    </source>
</evidence>
<keyword evidence="8" id="KW-0732">Signal</keyword>
<dbReference type="GO" id="GO:0006508">
    <property type="term" value="P:proteolysis"/>
    <property type="evidence" value="ECO:0007669"/>
    <property type="project" value="UniProtKB-KW"/>
</dbReference>
<dbReference type="Gene3D" id="2.40.10.120">
    <property type="match status" value="1"/>
</dbReference>
<dbReference type="InterPro" id="IPR036034">
    <property type="entry name" value="PDZ_sf"/>
</dbReference>
<dbReference type="EC" id="3.4.21.107" evidence="5"/>
<evidence type="ECO:0000256" key="1">
    <source>
        <dbReference type="ARBA" id="ARBA00001772"/>
    </source>
</evidence>
<evidence type="ECO:0000256" key="13">
    <source>
        <dbReference type="ARBA" id="ARBA00023016"/>
    </source>
</evidence>
<feature type="domain" description="PDZ" evidence="17">
    <location>
        <begin position="373"/>
        <end position="465"/>
    </location>
</feature>
<dbReference type="NCBIfam" id="TIGR02037">
    <property type="entry name" value="degP_htrA_DO"/>
    <property type="match status" value="1"/>
</dbReference>
<evidence type="ECO:0000256" key="16">
    <source>
        <dbReference type="PIRSR" id="PIRSR611782-2"/>
    </source>
</evidence>
<evidence type="ECO:0000313" key="19">
    <source>
        <dbReference type="Proteomes" id="UP000250079"/>
    </source>
</evidence>
<feature type="domain" description="PDZ" evidence="17">
    <location>
        <begin position="278"/>
        <end position="357"/>
    </location>
</feature>
<dbReference type="PROSITE" id="PS50106">
    <property type="entry name" value="PDZ"/>
    <property type="match status" value="2"/>
</dbReference>
<dbReference type="InterPro" id="IPR011782">
    <property type="entry name" value="Pept_S1C_Do"/>
</dbReference>
<name>A0A2Z2NYR9_9GAMM</name>
<gene>
    <name evidence="18" type="primary">degQ_2</name>
    <name evidence="18" type="ORF">IMCC3135_10960</name>
</gene>
<keyword evidence="9" id="KW-0677">Repeat</keyword>
<dbReference type="InterPro" id="IPR001478">
    <property type="entry name" value="PDZ"/>
</dbReference>
<organism evidence="18 19">
    <name type="scientific">Granulosicoccus antarcticus IMCC3135</name>
    <dbReference type="NCBI Taxonomy" id="1192854"/>
    <lineage>
        <taxon>Bacteria</taxon>
        <taxon>Pseudomonadati</taxon>
        <taxon>Pseudomonadota</taxon>
        <taxon>Gammaproteobacteria</taxon>
        <taxon>Chromatiales</taxon>
        <taxon>Granulosicoccaceae</taxon>
        <taxon>Granulosicoccus</taxon>
    </lineage>
</organism>
<evidence type="ECO:0000256" key="12">
    <source>
        <dbReference type="ARBA" id="ARBA00022825"/>
    </source>
</evidence>
<accession>A0A2Z2NYR9</accession>
<dbReference type="Pfam" id="PF13180">
    <property type="entry name" value="PDZ_2"/>
    <property type="match status" value="2"/>
</dbReference>
<dbReference type="OrthoDB" id="9758917at2"/>
<dbReference type="KEGG" id="gai:IMCC3135_10960"/>
<keyword evidence="12" id="KW-0720">Serine protease</keyword>
<comment type="subcellular location">
    <subcellularLocation>
        <location evidence="3">Periplasm</location>
    </subcellularLocation>
</comment>
<protein>
    <recommendedName>
        <fullName evidence="6">Probable periplasmic serine endoprotease DegP-like</fullName>
        <ecNumber evidence="5">3.4.21.107</ecNumber>
    </recommendedName>
    <alternativeName>
        <fullName evidence="14">Protease Do</fullName>
    </alternativeName>
</protein>
<evidence type="ECO:0000256" key="6">
    <source>
        <dbReference type="ARBA" id="ARBA00013958"/>
    </source>
</evidence>
<evidence type="ECO:0000256" key="4">
    <source>
        <dbReference type="ARBA" id="ARBA00010541"/>
    </source>
</evidence>
<comment type="similarity">
    <text evidence="4">Belongs to the peptidase S1C family.</text>
</comment>
<feature type="binding site" evidence="16">
    <location>
        <begin position="220"/>
        <end position="222"/>
    </location>
    <ligand>
        <name>substrate</name>
    </ligand>
</feature>
<keyword evidence="7 18" id="KW-0645">Protease</keyword>
<dbReference type="CDD" id="cd10839">
    <property type="entry name" value="cpPDZ1_DegP-like"/>
    <property type="match status" value="1"/>
</dbReference>
<keyword evidence="19" id="KW-1185">Reference proteome</keyword>
<feature type="active site" description="Charge relay system" evidence="15">
    <location>
        <position position="149"/>
    </location>
</feature>
<dbReference type="InterPro" id="IPR009003">
    <property type="entry name" value="Peptidase_S1_PA"/>
</dbReference>
<evidence type="ECO:0000256" key="9">
    <source>
        <dbReference type="ARBA" id="ARBA00022737"/>
    </source>
</evidence>
<evidence type="ECO:0000256" key="14">
    <source>
        <dbReference type="ARBA" id="ARBA00032850"/>
    </source>
</evidence>
<keyword evidence="13" id="KW-0346">Stress response</keyword>
<keyword evidence="10" id="KW-0574">Periplasm</keyword>
<dbReference type="SMART" id="SM00228">
    <property type="entry name" value="PDZ"/>
    <property type="match status" value="2"/>
</dbReference>
<dbReference type="Pfam" id="PF13365">
    <property type="entry name" value="Trypsin_2"/>
    <property type="match status" value="1"/>
</dbReference>
<dbReference type="AlphaFoldDB" id="A0A2Z2NYR9"/>
<feature type="active site" description="Charge relay system" evidence="15">
    <location>
        <position position="119"/>
    </location>
</feature>
<sequence>MWDSSESRFKQGGSAVKRAIASTVILGAVLGSSVSDAAGLPDFEKLVEEQADTVVSIAVLRESLQPTAAVNPQLQQLPEELQRFFQQDPRNAPSEPRSGRGVGSGFIVSEDGYVVTNAHVVEGASEMIVTLDDRHQYPATLVGLDEATDIALLKVDATGLPAAELGNSDDVKVGEWVLAIGSPFGLDHTATQGIVSAVARNLPSGGYAPFIQTDVAVNPGNSGGPLFNTEGVVIGVNSQIYSSSGGYQGLSFSIPINVAKHVVDQLKATGHASRGWLGVAIQDVDQGLADAFGLDSPTGALVSSLADAGPALAAGIQTGDIIVEFNGAPVNRSGDLPPLVALVAAGQNATVSVLRNGEPQEIEVKIGEFDSEQVASNAPASSAADQLGLVVGKLDEQMMQELGIDHGVRVMQVLPSGAAAKASIMTDDVILSLNGKAVSDPSEFVAQLGKLEAGKSVAALVMRGQNSRYMAIEIPDSHE</sequence>
<dbReference type="Gene3D" id="2.30.42.10">
    <property type="match status" value="2"/>
</dbReference>
<feature type="active site" description="Charge relay system" evidence="15">
    <location>
        <position position="222"/>
    </location>
</feature>
<dbReference type="SUPFAM" id="SSF50156">
    <property type="entry name" value="PDZ domain-like"/>
    <property type="match status" value="2"/>
</dbReference>
<dbReference type="Proteomes" id="UP000250079">
    <property type="component" value="Chromosome"/>
</dbReference>
<evidence type="ECO:0000256" key="11">
    <source>
        <dbReference type="ARBA" id="ARBA00022801"/>
    </source>
</evidence>
<dbReference type="RefSeq" id="WP_088917608.1">
    <property type="nucleotide sequence ID" value="NZ_CP018632.1"/>
</dbReference>
<evidence type="ECO:0000256" key="10">
    <source>
        <dbReference type="ARBA" id="ARBA00022764"/>
    </source>
</evidence>
<comment type="function">
    <text evidence="2">Might be efficient in the degradation of transiently denatured and unfolded proteins which accumulate in the periplasm following stress conditions.</text>
</comment>
<evidence type="ECO:0000256" key="7">
    <source>
        <dbReference type="ARBA" id="ARBA00022670"/>
    </source>
</evidence>
<proteinExistence type="inferred from homology"/>
<evidence type="ECO:0000259" key="17">
    <source>
        <dbReference type="PROSITE" id="PS50106"/>
    </source>
</evidence>
<evidence type="ECO:0000256" key="2">
    <source>
        <dbReference type="ARBA" id="ARBA00002610"/>
    </source>
</evidence>
<feature type="binding site" evidence="16">
    <location>
        <position position="149"/>
    </location>
    <ligand>
        <name>substrate</name>
    </ligand>
</feature>
<evidence type="ECO:0000256" key="5">
    <source>
        <dbReference type="ARBA" id="ARBA00013035"/>
    </source>
</evidence>
<dbReference type="GO" id="GO:0004252">
    <property type="term" value="F:serine-type endopeptidase activity"/>
    <property type="evidence" value="ECO:0007669"/>
    <property type="project" value="InterPro"/>
</dbReference>
<keyword evidence="11 18" id="KW-0378">Hydrolase</keyword>
<dbReference type="PRINTS" id="PR00834">
    <property type="entry name" value="PROTEASES2C"/>
</dbReference>
<reference evidence="18 19" key="1">
    <citation type="submission" date="2016-12" db="EMBL/GenBank/DDBJ databases">
        <authorList>
            <person name="Song W.-J."/>
            <person name="Kurnit D.M."/>
        </authorList>
    </citation>
    <scope>NUCLEOTIDE SEQUENCE [LARGE SCALE GENOMIC DNA]</scope>
    <source>
        <strain evidence="18 19">IMCC3135</strain>
    </source>
</reference>
<evidence type="ECO:0000313" key="18">
    <source>
        <dbReference type="EMBL" id="ASJ72284.1"/>
    </source>
</evidence>
<dbReference type="SUPFAM" id="SSF50494">
    <property type="entry name" value="Trypsin-like serine proteases"/>
    <property type="match status" value="1"/>
</dbReference>
<dbReference type="PANTHER" id="PTHR22939">
    <property type="entry name" value="SERINE PROTEASE FAMILY S1C HTRA-RELATED"/>
    <property type="match status" value="1"/>
</dbReference>
<evidence type="ECO:0000256" key="8">
    <source>
        <dbReference type="ARBA" id="ARBA00022729"/>
    </source>
</evidence>
<feature type="binding site" evidence="16">
    <location>
        <position position="119"/>
    </location>
    <ligand>
        <name>substrate</name>
    </ligand>
</feature>